<evidence type="ECO:0000259" key="9">
    <source>
        <dbReference type="Pfam" id="PF25198"/>
    </source>
</evidence>
<name>A0A024QDZ0_9BACI</name>
<organism evidence="10 11">
    <name type="scientific">Virgibacillus massiliensis</name>
    <dbReference type="NCBI Taxonomy" id="1462526"/>
    <lineage>
        <taxon>Bacteria</taxon>
        <taxon>Bacillati</taxon>
        <taxon>Bacillota</taxon>
        <taxon>Bacilli</taxon>
        <taxon>Bacillales</taxon>
        <taxon>Bacillaceae</taxon>
        <taxon>Virgibacillus</taxon>
    </lineage>
</organism>
<accession>A0A024QDZ0</accession>
<keyword evidence="5" id="KW-0472">Membrane</keyword>
<dbReference type="NCBIfam" id="TIGR02887">
    <property type="entry name" value="spore_ger_x_C"/>
    <property type="match status" value="1"/>
</dbReference>
<dbReference type="PANTHER" id="PTHR35789">
    <property type="entry name" value="SPORE GERMINATION PROTEIN B3"/>
    <property type="match status" value="1"/>
</dbReference>
<dbReference type="STRING" id="1462526.BN990_03096"/>
<comment type="similarity">
    <text evidence="2">Belongs to the GerABKC lipoprotein family.</text>
</comment>
<feature type="domain" description="Spore germination protein N-terminal" evidence="9">
    <location>
        <begin position="24"/>
        <end position="189"/>
    </location>
</feature>
<keyword evidence="11" id="KW-1185">Reference proteome</keyword>
<evidence type="ECO:0000313" key="10">
    <source>
        <dbReference type="EMBL" id="CDQ40768.1"/>
    </source>
</evidence>
<gene>
    <name evidence="10" type="primary">gerAC_4</name>
    <name evidence="10" type="ORF">BN990_03096</name>
</gene>
<dbReference type="Gene3D" id="3.30.300.210">
    <property type="entry name" value="Nutrient germinant receptor protein C, domain 3"/>
    <property type="match status" value="1"/>
</dbReference>
<dbReference type="RefSeq" id="WP_038245684.1">
    <property type="nucleotide sequence ID" value="NZ_BNER01000006.1"/>
</dbReference>
<reference evidence="11" key="2">
    <citation type="submission" date="2014-05" db="EMBL/GenBank/DDBJ databases">
        <title>Draft genome sequence of Virgibacillus massiliensis Vm-5.</title>
        <authorList>
            <person name="Khelaifia S."/>
            <person name="Croce O."/>
            <person name="Lagier J.C."/>
            <person name="Raoult D."/>
        </authorList>
    </citation>
    <scope>NUCLEOTIDE SEQUENCE [LARGE SCALE GENOMIC DNA]</scope>
    <source>
        <strain evidence="11">Vm-5</strain>
    </source>
</reference>
<dbReference type="GO" id="GO:0016020">
    <property type="term" value="C:membrane"/>
    <property type="evidence" value="ECO:0007669"/>
    <property type="project" value="UniProtKB-SubCell"/>
</dbReference>
<sequence length="379" mass="42700">MKNKLIMLLCFIPILLLSGCLETKPIERLAIINARGIDLLAEGLIDTTLVMFQFDTQSPDISKIASGSGKTIKEARYDANTKTSFTLTPGQIRLELYGKDVAEKGIISYLNTLVRDARTSDRVLLAITDSSAKEIITQGQQATNINVGLFMSGLIKQKIENDSIPKPELYDFTHAFFEKGQDPVLPLISSAEGTPALSSMAMFKDDVYVGKLSLDQAILINMFLKTIHSTPFDIGVDAKPLEKYLQNFLSGQDNETIQLNGKIIKGRTNTKIVDSKQLKFQTDVTIQMNLLELSRELDLANEEVTSTLEEQIEKQVKKQYEELLTQTQKMKADPFGYGEIYRINKNNGELKRDQWHELYPEIDVDYKVDVKIVEYGTIR</sequence>
<dbReference type="EMBL" id="CCDP010000002">
    <property type="protein sequence ID" value="CDQ40768.1"/>
    <property type="molecule type" value="Genomic_DNA"/>
</dbReference>
<evidence type="ECO:0000313" key="11">
    <source>
        <dbReference type="Proteomes" id="UP000028875"/>
    </source>
</evidence>
<dbReference type="Pfam" id="PF05504">
    <property type="entry name" value="Spore_GerAC"/>
    <property type="match status" value="1"/>
</dbReference>
<evidence type="ECO:0000256" key="5">
    <source>
        <dbReference type="ARBA" id="ARBA00023136"/>
    </source>
</evidence>
<dbReference type="PANTHER" id="PTHR35789:SF1">
    <property type="entry name" value="SPORE GERMINATION PROTEIN B3"/>
    <property type="match status" value="1"/>
</dbReference>
<dbReference type="OrthoDB" id="2592518at2"/>
<evidence type="ECO:0000256" key="1">
    <source>
        <dbReference type="ARBA" id="ARBA00004635"/>
    </source>
</evidence>
<comment type="caution">
    <text evidence="10">The sequence shown here is derived from an EMBL/GenBank/DDBJ whole genome shotgun (WGS) entry which is preliminary data.</text>
</comment>
<evidence type="ECO:0000256" key="4">
    <source>
        <dbReference type="ARBA" id="ARBA00022729"/>
    </source>
</evidence>
<dbReference type="eggNOG" id="ENOG502Z9GR">
    <property type="taxonomic scope" value="Bacteria"/>
</dbReference>
<keyword evidence="7" id="KW-0449">Lipoprotein</keyword>
<evidence type="ECO:0000256" key="2">
    <source>
        <dbReference type="ARBA" id="ARBA00007886"/>
    </source>
</evidence>
<keyword evidence="3" id="KW-0309">Germination</keyword>
<dbReference type="InterPro" id="IPR008844">
    <property type="entry name" value="Spore_GerAC-like"/>
</dbReference>
<dbReference type="InterPro" id="IPR046953">
    <property type="entry name" value="Spore_GerAC-like_C"/>
</dbReference>
<keyword evidence="4" id="KW-0732">Signal</keyword>
<dbReference type="InterPro" id="IPR038501">
    <property type="entry name" value="Spore_GerAC_C_sf"/>
</dbReference>
<dbReference type="Pfam" id="PF25198">
    <property type="entry name" value="Spore_GerAC_N"/>
    <property type="match status" value="1"/>
</dbReference>
<feature type="domain" description="Spore germination GerAC-like C-terminal" evidence="8">
    <location>
        <begin position="199"/>
        <end position="376"/>
    </location>
</feature>
<dbReference type="Proteomes" id="UP000028875">
    <property type="component" value="Unassembled WGS sequence"/>
</dbReference>
<dbReference type="AlphaFoldDB" id="A0A024QDZ0"/>
<dbReference type="GO" id="GO:0009847">
    <property type="term" value="P:spore germination"/>
    <property type="evidence" value="ECO:0007669"/>
    <property type="project" value="InterPro"/>
</dbReference>
<evidence type="ECO:0000256" key="7">
    <source>
        <dbReference type="ARBA" id="ARBA00023288"/>
    </source>
</evidence>
<evidence type="ECO:0000256" key="6">
    <source>
        <dbReference type="ARBA" id="ARBA00023139"/>
    </source>
</evidence>
<dbReference type="PROSITE" id="PS51257">
    <property type="entry name" value="PROKAR_LIPOPROTEIN"/>
    <property type="match status" value="1"/>
</dbReference>
<evidence type="ECO:0000256" key="3">
    <source>
        <dbReference type="ARBA" id="ARBA00022544"/>
    </source>
</evidence>
<dbReference type="InterPro" id="IPR057336">
    <property type="entry name" value="GerAC_N"/>
</dbReference>
<keyword evidence="6" id="KW-0564">Palmitate</keyword>
<protein>
    <submittedName>
        <fullName evidence="10">Spore germination protein A3</fullName>
    </submittedName>
</protein>
<comment type="subcellular location">
    <subcellularLocation>
        <location evidence="1">Membrane</location>
        <topology evidence="1">Lipid-anchor</topology>
    </subcellularLocation>
</comment>
<reference evidence="10 11" key="1">
    <citation type="submission" date="2014-03" db="EMBL/GenBank/DDBJ databases">
        <authorList>
            <person name="Urmite Genomes U."/>
        </authorList>
    </citation>
    <scope>NUCLEOTIDE SEQUENCE [LARGE SCALE GENOMIC DNA]</scope>
    <source>
        <strain evidence="10 11">Vm-5</strain>
    </source>
</reference>
<proteinExistence type="inferred from homology"/>
<evidence type="ECO:0000259" key="8">
    <source>
        <dbReference type="Pfam" id="PF05504"/>
    </source>
</evidence>